<dbReference type="Proteomes" id="UP001243375">
    <property type="component" value="Unassembled WGS sequence"/>
</dbReference>
<protein>
    <submittedName>
        <fullName evidence="1">Uncharacterized protein</fullName>
    </submittedName>
</protein>
<proteinExistence type="predicted"/>
<comment type="caution">
    <text evidence="1">The sequence shown here is derived from an EMBL/GenBank/DDBJ whole genome shotgun (WGS) entry which is preliminary data.</text>
</comment>
<reference evidence="1" key="1">
    <citation type="submission" date="2023-04" db="EMBL/GenBank/DDBJ databases">
        <title>Draft Genome sequencing of Naganishia species isolated from polar environments using Oxford Nanopore Technology.</title>
        <authorList>
            <person name="Leo P."/>
            <person name="Venkateswaran K."/>
        </authorList>
    </citation>
    <scope>NUCLEOTIDE SEQUENCE</scope>
    <source>
        <strain evidence="1">MNA-CCFEE 5425</strain>
    </source>
</reference>
<name>A0ACC2XRB9_9TREE</name>
<gene>
    <name evidence="1" type="ORF">QFC22_000192</name>
</gene>
<dbReference type="EMBL" id="JASBWU010000001">
    <property type="protein sequence ID" value="KAJ9125237.1"/>
    <property type="molecule type" value="Genomic_DNA"/>
</dbReference>
<organism evidence="1 2">
    <name type="scientific">Naganishia vaughanmartiniae</name>
    <dbReference type="NCBI Taxonomy" id="1424756"/>
    <lineage>
        <taxon>Eukaryota</taxon>
        <taxon>Fungi</taxon>
        <taxon>Dikarya</taxon>
        <taxon>Basidiomycota</taxon>
        <taxon>Agaricomycotina</taxon>
        <taxon>Tremellomycetes</taxon>
        <taxon>Filobasidiales</taxon>
        <taxon>Filobasidiaceae</taxon>
        <taxon>Naganishia</taxon>
    </lineage>
</organism>
<sequence length="1023" mass="114583">MSTSMRGLTQYISDLRACRVRELEEKRINREMAHIRQKFKEGNLDGYQKKKYLAKVVFTYILGYKVDVGHMEAVNLVSSNKYSEKQIVSPAQTLSPLFAEHVPHPSGTQGYLAVTLLMHENSELIRLVINSIRKDLDDNNEVYNCLALNAVANIGGKEMAEALGEDVYRLLISPTSTTFVKKKAALTLLRFYRKHPTVLPVEEWADRLIRLMDDRNPGVVLTVTTLVMAIAHDHLDAYAMCYQKAVDRLTRLVFDRDFPADYVYYKVPIPWLQVKLLRMLQYYPPPENKKILKVLNNTLNTIVNNSQETPKNVQHNNAQNAILFEAINLAIHLDPESQIVQNAAKLLGKFILAKETNVRYLGLDVMAHLAAVSESLTPIKKHQDTIILSLKDRDISVRRRGLDLLYSMCDTSNAKTIVGELLKYLQVADYNLREEMVLKIAILTERFAIEYEWYVDTILQLISTAGDHVGPEVWYRVVQLVTNNEDLQTYAAKAVYKHLRVPVCHENMIKVGGYILGEFGHLIANDEGCSPIEQFQAVHSKINTCSAATRALLLTTYIKWVNLFPEIKDQLVTIFDRYRHVLDAELQQRACEYLAIATRQDDNELLEIMCEEMPPFPERESALLTRLHGKSEGNHDKRTWVIGGKSDNQERQASRYRSFTQGSASGPPAAALEHLNGNGQRSGPKYTQEETEEPEQVENLMGADDDVAVSSDIMSSLAGLNIGDPATALQAPLLGLNSELRSPLERPDLLIAPAAEPIPTSAALAAMSLTKGHGIEKWLERLIYNNEGVLYEDEQVQIGLKAEYHGHLGRIALYIGNKVPQPFTSFSASIETLEPGALDVKFHKEPANEIAGLTQVQHLLSIDCKRPFTSLPIIKISFIAGTVRTLALRLPVFLSKFVEPIELTSVAFFERWKVIGGPPREAQKIFPIELLPNGDVDITRNSKVVHGQRFAVLGSIDPNPLNLVAAGVLQSESGKIGILIRLEPNKDASLARLTIRSTNDMVSAEILELVAKPLNKDTMAPST</sequence>
<accession>A0ACC2XRB9</accession>
<evidence type="ECO:0000313" key="1">
    <source>
        <dbReference type="EMBL" id="KAJ9125237.1"/>
    </source>
</evidence>
<evidence type="ECO:0000313" key="2">
    <source>
        <dbReference type="Proteomes" id="UP001243375"/>
    </source>
</evidence>
<keyword evidence="2" id="KW-1185">Reference proteome</keyword>